<evidence type="ECO:0008006" key="6">
    <source>
        <dbReference type="Google" id="ProtNLM"/>
    </source>
</evidence>
<keyword evidence="3" id="KW-0175">Coiled coil</keyword>
<sequence length="455" mass="50634">MLTAPLGCRICTQRGVKCRGYGVRLLWPSGVAGISKQQKTARRRLSRASSTPESPEVLLPGAISALALPAEDSFFMQHYLQNIARIALAIDYNGNGYRSLLPMAVKEPAVLNAALAVAASHHSRWQRKPDTVSRKYLRAASKALRERFLCPNSIHDPVTLTSMLLLVSFEVFSGSSRWKGHYDAIRDWIRSRGDCSDIEPFLKTWVCLIDTQTALNLGEPAMPELESWLDITTETAGQGEFVDAFFGCSAKLPKLMWAASRLYAASKENQTTMDELQNQVEALQAQIRSTAIVLESSPLVNFSCRSTAQPFATVGMGQEELRRRMVATAEIFRHSSHIYVHRILHGPEEPLTEEMQTSLDTAQELLTMVPDALGPGANLGWCLVVIGAEMDGIHERDYVQSRLDGLHLLGIHNTKNGQKILDEVWARRDLVTSGHAMPERWQDTMQRIGQSQILV</sequence>
<comment type="subcellular location">
    <subcellularLocation>
        <location evidence="1">Nucleus</location>
    </subcellularLocation>
</comment>
<evidence type="ECO:0000313" key="5">
    <source>
        <dbReference type="Proteomes" id="UP000030143"/>
    </source>
</evidence>
<keyword evidence="5" id="KW-1185">Reference proteome</keyword>
<organism evidence="4 5">
    <name type="scientific">Penicillium expansum</name>
    <name type="common">Blue mold rot fungus</name>
    <dbReference type="NCBI Taxonomy" id="27334"/>
    <lineage>
        <taxon>Eukaryota</taxon>
        <taxon>Fungi</taxon>
        <taxon>Dikarya</taxon>
        <taxon>Ascomycota</taxon>
        <taxon>Pezizomycotina</taxon>
        <taxon>Eurotiomycetes</taxon>
        <taxon>Eurotiomycetidae</taxon>
        <taxon>Eurotiales</taxon>
        <taxon>Aspergillaceae</taxon>
        <taxon>Penicillium</taxon>
    </lineage>
</organism>
<evidence type="ECO:0000256" key="2">
    <source>
        <dbReference type="ARBA" id="ARBA00023242"/>
    </source>
</evidence>
<name>A0A0A2JZJ1_PENEN</name>
<accession>A0A0A2JZJ1</accession>
<protein>
    <recommendedName>
        <fullName evidence="6">Zn(2)-C6 fungal-type domain-containing protein</fullName>
    </recommendedName>
</protein>
<dbReference type="VEuPathDB" id="FungiDB:PEXP_091030"/>
<reference evidence="4 5" key="1">
    <citation type="journal article" date="2015" name="Mol. Plant Microbe Interact.">
        <title>Genome, transcriptome, and functional analyses of Penicillium expansum provide new insights into secondary metabolism and pathogenicity.</title>
        <authorList>
            <person name="Ballester A.R."/>
            <person name="Marcet-Houben M."/>
            <person name="Levin E."/>
            <person name="Sela N."/>
            <person name="Selma-Lazaro C."/>
            <person name="Carmona L."/>
            <person name="Wisniewski M."/>
            <person name="Droby S."/>
            <person name="Gonzalez-Candelas L."/>
            <person name="Gabaldon T."/>
        </authorList>
    </citation>
    <scope>NUCLEOTIDE SEQUENCE [LARGE SCALE GENOMIC DNA]</scope>
    <source>
        <strain evidence="4 5">MD-8</strain>
    </source>
</reference>
<dbReference type="EMBL" id="JQFZ01000076">
    <property type="protein sequence ID" value="KGO60226.1"/>
    <property type="molecule type" value="Genomic_DNA"/>
</dbReference>
<dbReference type="STRING" id="27334.A0A0A2JZJ1"/>
<dbReference type="PANTHER" id="PTHR37534">
    <property type="entry name" value="TRANSCRIPTIONAL ACTIVATOR PROTEIN UGA3"/>
    <property type="match status" value="1"/>
</dbReference>
<gene>
    <name evidence="4" type="ORF">PEX2_034040</name>
</gene>
<keyword evidence="2" id="KW-0539">Nucleus</keyword>
<dbReference type="AlphaFoldDB" id="A0A0A2JZJ1"/>
<dbReference type="GeneID" id="27676098"/>
<proteinExistence type="predicted"/>
<evidence type="ECO:0000256" key="3">
    <source>
        <dbReference type="SAM" id="Coils"/>
    </source>
</evidence>
<feature type="coiled-coil region" evidence="3">
    <location>
        <begin position="266"/>
        <end position="293"/>
    </location>
</feature>
<dbReference type="Proteomes" id="UP000030143">
    <property type="component" value="Unassembled WGS sequence"/>
</dbReference>
<dbReference type="InterPro" id="IPR021858">
    <property type="entry name" value="Fun_TF"/>
</dbReference>
<dbReference type="RefSeq" id="XP_016601292.1">
    <property type="nucleotide sequence ID" value="XM_016740679.1"/>
</dbReference>
<evidence type="ECO:0000256" key="1">
    <source>
        <dbReference type="ARBA" id="ARBA00004123"/>
    </source>
</evidence>
<dbReference type="PANTHER" id="PTHR37534:SF46">
    <property type="entry name" value="ZN(II)2CYS6 TRANSCRIPTION FACTOR (EUROFUNG)"/>
    <property type="match status" value="1"/>
</dbReference>
<dbReference type="HOGENOM" id="CLU_043423_0_0_1"/>
<evidence type="ECO:0000313" key="4">
    <source>
        <dbReference type="EMBL" id="KGO60226.1"/>
    </source>
</evidence>
<dbReference type="Pfam" id="PF11951">
    <property type="entry name" value="Fungal_trans_2"/>
    <property type="match status" value="1"/>
</dbReference>
<dbReference type="GO" id="GO:0005634">
    <property type="term" value="C:nucleus"/>
    <property type="evidence" value="ECO:0007669"/>
    <property type="project" value="UniProtKB-SubCell"/>
</dbReference>
<comment type="caution">
    <text evidence="4">The sequence shown here is derived from an EMBL/GenBank/DDBJ whole genome shotgun (WGS) entry which is preliminary data.</text>
</comment>